<comment type="miscellaneous">
    <text evidence="10">The active site is located at the dimer interface.</text>
</comment>
<protein>
    <recommendedName>
        <fullName evidence="10">4-hydroxythreonine-4-phosphate dehydrogenase</fullName>
        <ecNumber evidence="10">1.1.1.262</ecNumber>
    </recommendedName>
    <alternativeName>
        <fullName evidence="10">4-(phosphohydroxy)-L-threonine dehydrogenase</fullName>
    </alternativeName>
</protein>
<evidence type="ECO:0000256" key="6">
    <source>
        <dbReference type="ARBA" id="ARBA00023002"/>
    </source>
</evidence>
<organism evidence="11 12">
    <name type="scientific">Rahnella contaminans</name>
    <dbReference type="NCBI Taxonomy" id="2703882"/>
    <lineage>
        <taxon>Bacteria</taxon>
        <taxon>Pseudomonadati</taxon>
        <taxon>Pseudomonadota</taxon>
        <taxon>Gammaproteobacteria</taxon>
        <taxon>Enterobacterales</taxon>
        <taxon>Yersiniaceae</taxon>
        <taxon>Rahnella</taxon>
    </lineage>
</organism>
<dbReference type="GO" id="GO:0008270">
    <property type="term" value="F:zinc ion binding"/>
    <property type="evidence" value="ECO:0007669"/>
    <property type="project" value="UniProtKB-UniRule"/>
</dbReference>
<comment type="caution">
    <text evidence="11">The sequence shown here is derived from an EMBL/GenBank/DDBJ whole genome shotgun (WGS) entry which is preliminary data.</text>
</comment>
<feature type="binding site" evidence="10">
    <location>
        <position position="270"/>
    </location>
    <ligand>
        <name>a divalent metal cation</name>
        <dbReference type="ChEBI" id="CHEBI:60240"/>
        <note>ligand shared between dimeric partners</note>
    </ligand>
</feature>
<dbReference type="GO" id="GO:0050570">
    <property type="term" value="F:4-hydroxythreonine-4-phosphate dehydrogenase activity"/>
    <property type="evidence" value="ECO:0007669"/>
    <property type="project" value="UniProtKB-UniRule"/>
</dbReference>
<dbReference type="PANTHER" id="PTHR30004:SF5">
    <property type="entry name" value="4-HYDROXYTHREONINE-4-PHOSPHATE DEHYDROGENASE"/>
    <property type="match status" value="1"/>
</dbReference>
<dbReference type="PANTHER" id="PTHR30004">
    <property type="entry name" value="4-HYDROXYTHREONINE-4-PHOSPHATE DEHYDROGENASE"/>
    <property type="match status" value="1"/>
</dbReference>
<dbReference type="GO" id="GO:0008615">
    <property type="term" value="P:pyridoxine biosynthetic process"/>
    <property type="evidence" value="ECO:0007669"/>
    <property type="project" value="UniProtKB-UniRule"/>
</dbReference>
<sequence>MDNKTLTTKSVVITPGEPAGVGPDLVLALAQQAWPVELVVCADPALLLERAEKLGLKIQLREYLKDSPAEPQAAGTLTVLPVSTAVPVTPGKLDVANSQYVVETLARACDGAISGEFAALITGPVQKSIINDAGIPFIGHTEFFADRSHCNRVVMMLATEELRVALATTHLPLLAVPGAITRECLHEVITILNHDLRTKFGIAEPQIYVCGLNPHAGEGGHMGHEEIDIIIPALEELRQQGMYLIGPLPADTLFQPKYLQHADAVLSMYHDQGLPVLKYQGFGRAVNITLGLPFIRTSVDHGTALELAATGTADAGSFKTAINLAIRMANNSNDK</sequence>
<name>A0A6M2B418_9GAMM</name>
<dbReference type="GO" id="GO:0051287">
    <property type="term" value="F:NAD binding"/>
    <property type="evidence" value="ECO:0007669"/>
    <property type="project" value="InterPro"/>
</dbReference>
<dbReference type="RefSeq" id="WP_165058974.1">
    <property type="nucleotide sequence ID" value="NZ_JAADJS010000002.1"/>
</dbReference>
<dbReference type="GO" id="GO:0005737">
    <property type="term" value="C:cytoplasm"/>
    <property type="evidence" value="ECO:0007669"/>
    <property type="project" value="UniProtKB-SubCell"/>
</dbReference>
<keyword evidence="12" id="KW-1185">Reference proteome</keyword>
<comment type="subunit">
    <text evidence="10">Homodimer.</text>
</comment>
<feature type="binding site" evidence="10">
    <location>
        <position position="215"/>
    </location>
    <ligand>
        <name>a divalent metal cation</name>
        <dbReference type="ChEBI" id="CHEBI:60240"/>
        <note>ligand shared between dimeric partners</note>
    </ligand>
</feature>
<keyword evidence="3 10" id="KW-0862">Zinc</keyword>
<feature type="binding site" evidence="10">
    <location>
        <position position="170"/>
    </location>
    <ligand>
        <name>a divalent metal cation</name>
        <dbReference type="ChEBI" id="CHEBI:60240"/>
        <note>ligand shared between dimeric partners</note>
    </ligand>
</feature>
<dbReference type="GO" id="GO:0042823">
    <property type="term" value="P:pyridoxal phosphate biosynthetic process"/>
    <property type="evidence" value="ECO:0007669"/>
    <property type="project" value="UniProtKB-UniRule"/>
</dbReference>
<comment type="subcellular location">
    <subcellularLocation>
        <location evidence="10">Cytoplasm</location>
    </subcellularLocation>
</comment>
<comment type="similarity">
    <text evidence="10">Belongs to the PdxA family.</text>
</comment>
<dbReference type="InterPro" id="IPR005255">
    <property type="entry name" value="PdxA_fam"/>
</dbReference>
<proteinExistence type="inferred from homology"/>
<evidence type="ECO:0000256" key="10">
    <source>
        <dbReference type="HAMAP-Rule" id="MF_00536"/>
    </source>
</evidence>
<evidence type="ECO:0000256" key="2">
    <source>
        <dbReference type="ARBA" id="ARBA00022723"/>
    </source>
</evidence>
<feature type="binding site" evidence="10">
    <location>
        <position position="278"/>
    </location>
    <ligand>
        <name>substrate</name>
    </ligand>
</feature>
<keyword evidence="5 10" id="KW-0521">NADP</keyword>
<keyword evidence="7 10" id="KW-0520">NAD</keyword>
<dbReference type="Proteomes" id="UP000476696">
    <property type="component" value="Unassembled WGS sequence"/>
</dbReference>
<evidence type="ECO:0000256" key="9">
    <source>
        <dbReference type="ARBA" id="ARBA00023285"/>
    </source>
</evidence>
<dbReference type="GO" id="GO:0000287">
    <property type="term" value="F:magnesium ion binding"/>
    <property type="evidence" value="ECO:0007669"/>
    <property type="project" value="UniProtKB-UniRule"/>
</dbReference>
<dbReference type="InterPro" id="IPR037510">
    <property type="entry name" value="PdxA"/>
</dbReference>
<comment type="catalytic activity">
    <reaction evidence="10">
        <text>4-(phosphooxy)-L-threonine + NAD(+) = 3-amino-2-oxopropyl phosphate + CO2 + NADH</text>
        <dbReference type="Rhea" id="RHEA:32275"/>
        <dbReference type="ChEBI" id="CHEBI:16526"/>
        <dbReference type="ChEBI" id="CHEBI:57279"/>
        <dbReference type="ChEBI" id="CHEBI:57540"/>
        <dbReference type="ChEBI" id="CHEBI:57945"/>
        <dbReference type="ChEBI" id="CHEBI:58452"/>
        <dbReference type="EC" id="1.1.1.262"/>
    </reaction>
</comment>
<evidence type="ECO:0000256" key="3">
    <source>
        <dbReference type="ARBA" id="ARBA00022833"/>
    </source>
</evidence>
<keyword evidence="1 10" id="KW-0963">Cytoplasm</keyword>
<keyword evidence="8 10" id="KW-0664">Pyridoxine biosynthesis</keyword>
<evidence type="ECO:0000313" key="12">
    <source>
        <dbReference type="Proteomes" id="UP000476696"/>
    </source>
</evidence>
<dbReference type="GO" id="GO:0050897">
    <property type="term" value="F:cobalt ion binding"/>
    <property type="evidence" value="ECO:0007669"/>
    <property type="project" value="UniProtKB-UniRule"/>
</dbReference>
<dbReference type="AlphaFoldDB" id="A0A6M2B418"/>
<feature type="binding site" evidence="10">
    <location>
        <position position="296"/>
    </location>
    <ligand>
        <name>substrate</name>
    </ligand>
</feature>
<keyword evidence="2 10" id="KW-0479">Metal-binding</keyword>
<evidence type="ECO:0000256" key="5">
    <source>
        <dbReference type="ARBA" id="ARBA00022857"/>
    </source>
</evidence>
<evidence type="ECO:0000313" key="11">
    <source>
        <dbReference type="EMBL" id="NGX87502.1"/>
    </source>
</evidence>
<comment type="pathway">
    <text evidence="10">Cofactor biosynthesis; pyridoxine 5'-phosphate biosynthesis; pyridoxine 5'-phosphate from D-erythrose 4-phosphate: step 4/5.</text>
</comment>
<dbReference type="NCBIfam" id="TIGR00557">
    <property type="entry name" value="pdxA"/>
    <property type="match status" value="1"/>
</dbReference>
<dbReference type="SUPFAM" id="SSF53659">
    <property type="entry name" value="Isocitrate/Isopropylmalate dehydrogenase-like"/>
    <property type="match status" value="1"/>
</dbReference>
<gene>
    <name evidence="10 11" type="primary">pdxA</name>
    <name evidence="11" type="ORF">GW579_10465</name>
</gene>
<evidence type="ECO:0000256" key="1">
    <source>
        <dbReference type="ARBA" id="ARBA00022490"/>
    </source>
</evidence>
<feature type="binding site" evidence="10">
    <location>
        <position position="140"/>
    </location>
    <ligand>
        <name>substrate</name>
    </ligand>
</feature>
<reference evidence="11 12" key="1">
    <citation type="submission" date="2020-03" db="EMBL/GenBank/DDBJ databases">
        <title>Rahnella aceri sp. nov., isoated from traditional Jeju Makgeolli.</title>
        <authorList>
            <person name="Kim I.S."/>
            <person name="Jeon D."/>
        </authorList>
    </citation>
    <scope>NUCLEOTIDE SEQUENCE [LARGE SCALE GENOMIC DNA]</scope>
    <source>
        <strain evidence="11 12">Lac-M11</strain>
    </source>
</reference>
<dbReference type="Gene3D" id="3.40.718.10">
    <property type="entry name" value="Isopropylmalate Dehydrogenase"/>
    <property type="match status" value="1"/>
</dbReference>
<dbReference type="EMBL" id="JAADJS010000002">
    <property type="protein sequence ID" value="NGX87502.1"/>
    <property type="molecule type" value="Genomic_DNA"/>
</dbReference>
<feature type="binding site" evidence="10">
    <location>
        <position position="287"/>
    </location>
    <ligand>
        <name>substrate</name>
    </ligand>
</feature>
<dbReference type="EC" id="1.1.1.262" evidence="10"/>
<feature type="binding site" evidence="10">
    <location>
        <position position="141"/>
    </location>
    <ligand>
        <name>substrate</name>
    </ligand>
</feature>
<keyword evidence="6 10" id="KW-0560">Oxidoreductase</keyword>
<evidence type="ECO:0000256" key="8">
    <source>
        <dbReference type="ARBA" id="ARBA00023096"/>
    </source>
</evidence>
<comment type="function">
    <text evidence="10">Catalyzes the NAD(P)-dependent oxidation of 4-(phosphooxy)-L-threonine (HTP) into 2-amino-3-oxo-4-(phosphooxy)butyric acid which spontaneously decarboxylates to form 3-amino-2-oxopropyl phosphate (AHAP).</text>
</comment>
<dbReference type="Pfam" id="PF04166">
    <property type="entry name" value="PdxA"/>
    <property type="match status" value="1"/>
</dbReference>
<keyword evidence="9 10" id="KW-0170">Cobalt</keyword>
<dbReference type="UniPathway" id="UPA00244">
    <property type="reaction ID" value="UER00312"/>
</dbReference>
<evidence type="ECO:0000256" key="4">
    <source>
        <dbReference type="ARBA" id="ARBA00022842"/>
    </source>
</evidence>
<dbReference type="HAMAP" id="MF_00536">
    <property type="entry name" value="PdxA"/>
    <property type="match status" value="1"/>
</dbReference>
<comment type="cofactor">
    <cofactor evidence="10">
        <name>Zn(2+)</name>
        <dbReference type="ChEBI" id="CHEBI:29105"/>
    </cofactor>
    <cofactor evidence="10">
        <name>Mg(2+)</name>
        <dbReference type="ChEBI" id="CHEBI:18420"/>
    </cofactor>
    <cofactor evidence="10">
        <name>Co(2+)</name>
        <dbReference type="ChEBI" id="CHEBI:48828"/>
    </cofactor>
    <text evidence="10">Binds 1 divalent metal cation per subunit. Can use ions such as Zn(2+), Mg(2+) or Co(2+).</text>
</comment>
<keyword evidence="4 10" id="KW-0460">Magnesium</keyword>
<accession>A0A6M2B418</accession>
<evidence type="ECO:0000256" key="7">
    <source>
        <dbReference type="ARBA" id="ARBA00023027"/>
    </source>
</evidence>